<keyword evidence="2" id="KW-1133">Transmembrane helix</keyword>
<sequence length="227" mass="26257">MDSSLLSFCRRIFRLVEVCVLLAFLSWLFTRLPFAVKISGEYFRRFSALILSPTSIFLLGNAIVVTLLTKSRLLSSKSSSSIDNAVAEFYDELRSGDTDEITPSLEEEIVYQDKEIICEENTKIAHPKENVDDDGEEEMIFPELKPSYQRSQSENPRRENHEEITKMNQKLRRSETDIRRNLTGCEEVSSEDNVSNEEFRRTIEAFIARQARFHRQERLAVVLHGQA</sequence>
<feature type="transmembrane region" description="Helical" evidence="2">
    <location>
        <begin position="12"/>
        <end position="29"/>
    </location>
</feature>
<proteinExistence type="predicted"/>
<feature type="region of interest" description="Disordered" evidence="1">
    <location>
        <begin position="147"/>
        <end position="172"/>
    </location>
</feature>
<dbReference type="AlphaFoldDB" id="A0A7C8ZBS0"/>
<feature type="transmembrane region" description="Helical" evidence="2">
    <location>
        <begin position="49"/>
        <end position="69"/>
    </location>
</feature>
<accession>A0A7C8ZBS0</accession>
<name>A0A7C8ZBS0_OPUST</name>
<evidence type="ECO:0000313" key="3">
    <source>
        <dbReference type="EMBL" id="MBA4639332.1"/>
    </source>
</evidence>
<dbReference type="PANTHER" id="PTHR33640">
    <property type="entry name" value="TRANSMEMBRANE PROTEIN"/>
    <property type="match status" value="1"/>
</dbReference>
<dbReference type="PANTHER" id="PTHR33640:SF3">
    <property type="entry name" value="DUF4408 DOMAIN-CONTAINING PROTEIN"/>
    <property type="match status" value="1"/>
</dbReference>
<keyword evidence="2" id="KW-0472">Membrane</keyword>
<evidence type="ECO:0000256" key="1">
    <source>
        <dbReference type="SAM" id="MobiDB-lite"/>
    </source>
</evidence>
<feature type="compositionally biased region" description="Basic and acidic residues" evidence="1">
    <location>
        <begin position="155"/>
        <end position="165"/>
    </location>
</feature>
<keyword evidence="2" id="KW-0812">Transmembrane</keyword>
<organism evidence="3">
    <name type="scientific">Opuntia streptacantha</name>
    <name type="common">Prickly pear cactus</name>
    <name type="synonym">Opuntia cardona</name>
    <dbReference type="NCBI Taxonomy" id="393608"/>
    <lineage>
        <taxon>Eukaryota</taxon>
        <taxon>Viridiplantae</taxon>
        <taxon>Streptophyta</taxon>
        <taxon>Embryophyta</taxon>
        <taxon>Tracheophyta</taxon>
        <taxon>Spermatophyta</taxon>
        <taxon>Magnoliopsida</taxon>
        <taxon>eudicotyledons</taxon>
        <taxon>Gunneridae</taxon>
        <taxon>Pentapetalae</taxon>
        <taxon>Caryophyllales</taxon>
        <taxon>Cactineae</taxon>
        <taxon>Cactaceae</taxon>
        <taxon>Opuntioideae</taxon>
        <taxon>Opuntia</taxon>
    </lineage>
</organism>
<protein>
    <recommendedName>
        <fullName evidence="4">DUF4408 domain-containing protein</fullName>
    </recommendedName>
</protein>
<evidence type="ECO:0000256" key="2">
    <source>
        <dbReference type="SAM" id="Phobius"/>
    </source>
</evidence>
<reference evidence="3" key="2">
    <citation type="submission" date="2020-07" db="EMBL/GenBank/DDBJ databases">
        <authorList>
            <person name="Vera ALvarez R."/>
            <person name="Arias-Moreno D.M."/>
            <person name="Jimenez-Jacinto V."/>
            <person name="Jimenez-Bremont J.F."/>
            <person name="Swaminathan K."/>
            <person name="Moose S.P."/>
            <person name="Guerrero-Gonzalez M.L."/>
            <person name="Marino-Ramirez L."/>
            <person name="Landsman D."/>
            <person name="Rodriguez-Kessler M."/>
            <person name="Delgado-Sanchez P."/>
        </authorList>
    </citation>
    <scope>NUCLEOTIDE SEQUENCE</scope>
    <source>
        <tissue evidence="3">Cladode</tissue>
    </source>
</reference>
<dbReference type="EMBL" id="GISG01113225">
    <property type="protein sequence ID" value="MBA4639332.1"/>
    <property type="molecule type" value="Transcribed_RNA"/>
</dbReference>
<reference evidence="3" key="1">
    <citation type="journal article" date="2013" name="J. Plant Res.">
        <title>Effect of fungi and light on seed germination of three Opuntia species from semiarid lands of central Mexico.</title>
        <authorList>
            <person name="Delgado-Sanchez P."/>
            <person name="Jimenez-Bremont J.F."/>
            <person name="Guerrero-Gonzalez Mde L."/>
            <person name="Flores J."/>
        </authorList>
    </citation>
    <scope>NUCLEOTIDE SEQUENCE</scope>
    <source>
        <tissue evidence="3">Cladode</tissue>
    </source>
</reference>
<evidence type="ECO:0008006" key="4">
    <source>
        <dbReference type="Google" id="ProtNLM"/>
    </source>
</evidence>